<proteinExistence type="inferred from homology"/>
<dbReference type="EMBL" id="JACEIK010000046">
    <property type="protein sequence ID" value="MCD7447824.1"/>
    <property type="molecule type" value="Genomic_DNA"/>
</dbReference>
<keyword evidence="2 4" id="KW-0689">Ribosomal protein</keyword>
<dbReference type="Proteomes" id="UP000823775">
    <property type="component" value="Unassembled WGS sequence"/>
</dbReference>
<dbReference type="InterPro" id="IPR000702">
    <property type="entry name" value="Ribosomal_uL6-like"/>
</dbReference>
<name>A0ABS8RMI5_DATST</name>
<evidence type="ECO:0000313" key="5">
    <source>
        <dbReference type="Proteomes" id="UP000823775"/>
    </source>
</evidence>
<evidence type="ECO:0000256" key="3">
    <source>
        <dbReference type="ARBA" id="ARBA00023274"/>
    </source>
</evidence>
<dbReference type="PANTHER" id="PTHR11655:SF16">
    <property type="entry name" value="60S RIBOSOMAL PROTEIN L9"/>
    <property type="match status" value="1"/>
</dbReference>
<keyword evidence="3" id="KW-0687">Ribonucleoprotein</keyword>
<comment type="caution">
    <text evidence="4">The sequence shown here is derived from an EMBL/GenBank/DDBJ whole genome shotgun (WGS) entry which is preliminary data.</text>
</comment>
<sequence length="96" mass="10549">MKTILSSETMDNPDGINIKANTSIRTALGHVENLITGFAKGYWYKMLLVYAHFSINASITGGNKSIEICNFLGEKRVRKVDIVDGVTVVRCPLGEC</sequence>
<dbReference type="InterPro" id="IPR036789">
    <property type="entry name" value="Ribosomal_uL6-like_a/b-dom_sf"/>
</dbReference>
<comment type="similarity">
    <text evidence="1">Belongs to the universal ribosomal protein uL6 family.</text>
</comment>
<accession>A0ABS8RMI5</accession>
<evidence type="ECO:0000256" key="2">
    <source>
        <dbReference type="ARBA" id="ARBA00022980"/>
    </source>
</evidence>
<dbReference type="PANTHER" id="PTHR11655">
    <property type="entry name" value="60S/50S RIBOSOMAL PROTEIN L6/L9"/>
    <property type="match status" value="1"/>
</dbReference>
<protein>
    <submittedName>
        <fullName evidence="4">60S ribosomal protein L9</fullName>
    </submittedName>
</protein>
<dbReference type="SUPFAM" id="SSF56053">
    <property type="entry name" value="Ribosomal protein L6"/>
    <property type="match status" value="1"/>
</dbReference>
<gene>
    <name evidence="4" type="primary">RPL9_5</name>
    <name evidence="4" type="ORF">HAX54_035302</name>
</gene>
<reference evidence="4 5" key="1">
    <citation type="journal article" date="2021" name="BMC Genomics">
        <title>Datura genome reveals duplications of psychoactive alkaloid biosynthetic genes and high mutation rate following tissue culture.</title>
        <authorList>
            <person name="Rajewski A."/>
            <person name="Carter-House D."/>
            <person name="Stajich J."/>
            <person name="Litt A."/>
        </authorList>
    </citation>
    <scope>NUCLEOTIDE SEQUENCE [LARGE SCALE GENOMIC DNA]</scope>
    <source>
        <strain evidence="4">AR-01</strain>
    </source>
</reference>
<keyword evidence="5" id="KW-1185">Reference proteome</keyword>
<dbReference type="Gene3D" id="3.90.930.12">
    <property type="entry name" value="Ribosomal protein L6, alpha-beta domain"/>
    <property type="match status" value="1"/>
</dbReference>
<evidence type="ECO:0000256" key="1">
    <source>
        <dbReference type="ARBA" id="ARBA00009356"/>
    </source>
</evidence>
<evidence type="ECO:0000313" key="4">
    <source>
        <dbReference type="EMBL" id="MCD7447824.1"/>
    </source>
</evidence>
<dbReference type="GO" id="GO:0005840">
    <property type="term" value="C:ribosome"/>
    <property type="evidence" value="ECO:0007669"/>
    <property type="project" value="UniProtKB-KW"/>
</dbReference>
<organism evidence="4 5">
    <name type="scientific">Datura stramonium</name>
    <name type="common">Jimsonweed</name>
    <name type="synonym">Common thornapple</name>
    <dbReference type="NCBI Taxonomy" id="4076"/>
    <lineage>
        <taxon>Eukaryota</taxon>
        <taxon>Viridiplantae</taxon>
        <taxon>Streptophyta</taxon>
        <taxon>Embryophyta</taxon>
        <taxon>Tracheophyta</taxon>
        <taxon>Spermatophyta</taxon>
        <taxon>Magnoliopsida</taxon>
        <taxon>eudicotyledons</taxon>
        <taxon>Gunneridae</taxon>
        <taxon>Pentapetalae</taxon>
        <taxon>asterids</taxon>
        <taxon>lamiids</taxon>
        <taxon>Solanales</taxon>
        <taxon>Solanaceae</taxon>
        <taxon>Solanoideae</taxon>
        <taxon>Datureae</taxon>
        <taxon>Datura</taxon>
    </lineage>
</organism>